<dbReference type="SUPFAM" id="SSF52172">
    <property type="entry name" value="CheY-like"/>
    <property type="match status" value="1"/>
</dbReference>
<evidence type="ECO:0000256" key="5">
    <source>
        <dbReference type="HAMAP-Rule" id="MF_00099"/>
    </source>
</evidence>
<dbReference type="Pfam" id="PF01339">
    <property type="entry name" value="CheB_methylest"/>
    <property type="match status" value="1"/>
</dbReference>
<evidence type="ECO:0000256" key="4">
    <source>
        <dbReference type="ARBA" id="ARBA00048267"/>
    </source>
</evidence>
<evidence type="ECO:0000259" key="9">
    <source>
        <dbReference type="PROSITE" id="PS50122"/>
    </source>
</evidence>
<comment type="function">
    <text evidence="5">Involved in chemotaxis. Part of a chemotaxis signal transduction system that modulates chemotaxis in response to various stimuli. Catalyzes the demethylation of specific methylglutamate residues introduced into the chemoreceptors (methyl-accepting chemotaxis proteins or MCP) by CheR. Also mediates the irreversible deamidation of specific glutamine residues to glutamic acid.</text>
</comment>
<comment type="catalytic activity">
    <reaction evidence="4 5">
        <text>[protein]-L-glutamate 5-O-methyl ester + H2O = L-glutamyl-[protein] + methanol + H(+)</text>
        <dbReference type="Rhea" id="RHEA:23236"/>
        <dbReference type="Rhea" id="RHEA-COMP:10208"/>
        <dbReference type="Rhea" id="RHEA-COMP:10311"/>
        <dbReference type="ChEBI" id="CHEBI:15377"/>
        <dbReference type="ChEBI" id="CHEBI:15378"/>
        <dbReference type="ChEBI" id="CHEBI:17790"/>
        <dbReference type="ChEBI" id="CHEBI:29973"/>
        <dbReference type="ChEBI" id="CHEBI:82795"/>
        <dbReference type="EC" id="3.1.1.61"/>
    </reaction>
</comment>
<comment type="catalytic activity">
    <reaction evidence="5">
        <text>L-glutaminyl-[protein] + H2O = L-glutamyl-[protein] + NH4(+)</text>
        <dbReference type="Rhea" id="RHEA:16441"/>
        <dbReference type="Rhea" id="RHEA-COMP:10207"/>
        <dbReference type="Rhea" id="RHEA-COMP:10208"/>
        <dbReference type="ChEBI" id="CHEBI:15377"/>
        <dbReference type="ChEBI" id="CHEBI:28938"/>
        <dbReference type="ChEBI" id="CHEBI:29973"/>
        <dbReference type="ChEBI" id="CHEBI:30011"/>
        <dbReference type="EC" id="3.5.1.44"/>
    </reaction>
</comment>
<dbReference type="PANTHER" id="PTHR42872">
    <property type="entry name" value="PROTEIN-GLUTAMATE METHYLESTERASE/PROTEIN-GLUTAMINE GLUTAMINASE"/>
    <property type="match status" value="1"/>
</dbReference>
<evidence type="ECO:0000256" key="1">
    <source>
        <dbReference type="ARBA" id="ARBA00022490"/>
    </source>
</evidence>
<gene>
    <name evidence="5" type="primary">cheB</name>
    <name evidence="10" type="ORF">Cflav_PD1762</name>
</gene>
<dbReference type="Pfam" id="PF00072">
    <property type="entry name" value="Response_reg"/>
    <property type="match status" value="1"/>
</dbReference>
<dbReference type="GO" id="GO:0000156">
    <property type="term" value="F:phosphorelay response regulator activity"/>
    <property type="evidence" value="ECO:0007669"/>
    <property type="project" value="InterPro"/>
</dbReference>
<dbReference type="STRING" id="320771.Cflav_PD1762"/>
<evidence type="ECO:0000256" key="3">
    <source>
        <dbReference type="ARBA" id="ARBA00022801"/>
    </source>
</evidence>
<comment type="PTM">
    <text evidence="5">Phosphorylated by CheA. Phosphorylation of the N-terminal regulatory domain activates the methylesterase activity.</text>
</comment>
<dbReference type="SUPFAM" id="SSF52738">
    <property type="entry name" value="Methylesterase CheB, C-terminal domain"/>
    <property type="match status" value="1"/>
</dbReference>
<dbReference type="InterPro" id="IPR011006">
    <property type="entry name" value="CheY-like_superfamily"/>
</dbReference>
<dbReference type="InterPro" id="IPR008248">
    <property type="entry name" value="CheB-like"/>
</dbReference>
<reference evidence="10 11" key="1">
    <citation type="journal article" date="2011" name="J. Bacteriol.">
        <title>Genome sequence of 'Pedosphaera parvula' Ellin514, an aerobic Verrucomicrobial isolate from pasture soil.</title>
        <authorList>
            <person name="Kant R."/>
            <person name="van Passel M.W."/>
            <person name="Sangwan P."/>
            <person name="Palva A."/>
            <person name="Lucas S."/>
            <person name="Copeland A."/>
            <person name="Lapidus A."/>
            <person name="Glavina Del Rio T."/>
            <person name="Dalin E."/>
            <person name="Tice H."/>
            <person name="Bruce D."/>
            <person name="Goodwin L."/>
            <person name="Pitluck S."/>
            <person name="Chertkov O."/>
            <person name="Larimer F.W."/>
            <person name="Land M.L."/>
            <person name="Hauser L."/>
            <person name="Brettin T.S."/>
            <person name="Detter J.C."/>
            <person name="Han S."/>
            <person name="de Vos W.M."/>
            <person name="Janssen P.H."/>
            <person name="Smidt H."/>
        </authorList>
    </citation>
    <scope>NUCLEOTIDE SEQUENCE [LARGE SCALE GENOMIC DNA]</scope>
    <source>
        <strain evidence="10 11">Ellin514</strain>
    </source>
</reference>
<dbReference type="PROSITE" id="PS50110">
    <property type="entry name" value="RESPONSE_REGULATORY"/>
    <property type="match status" value="1"/>
</dbReference>
<evidence type="ECO:0000256" key="7">
    <source>
        <dbReference type="PROSITE-ProRule" id="PRU00169"/>
    </source>
</evidence>
<feature type="active site" evidence="5 6">
    <location>
        <position position="274"/>
    </location>
</feature>
<feature type="modified residue" description="4-aspartylphosphate" evidence="5 7">
    <location>
        <position position="53"/>
    </location>
</feature>
<keyword evidence="3 5" id="KW-0378">Hydrolase</keyword>
<keyword evidence="2 5" id="KW-0145">Chemotaxis</keyword>
<accession>B9XNN2</accession>
<dbReference type="Gene3D" id="3.40.50.180">
    <property type="entry name" value="Methylesterase CheB, C-terminal domain"/>
    <property type="match status" value="1"/>
</dbReference>
<dbReference type="Gene3D" id="3.40.50.2300">
    <property type="match status" value="1"/>
</dbReference>
<dbReference type="EC" id="3.5.1.44" evidence="5"/>
<dbReference type="CDD" id="cd17541">
    <property type="entry name" value="REC_CheB-like"/>
    <property type="match status" value="1"/>
</dbReference>
<dbReference type="PIRSF" id="PIRSF000876">
    <property type="entry name" value="RR_chemtxs_CheB"/>
    <property type="match status" value="1"/>
</dbReference>
<proteinExistence type="inferred from homology"/>
<dbReference type="GO" id="GO:0050568">
    <property type="term" value="F:protein-glutamine glutaminase activity"/>
    <property type="evidence" value="ECO:0007669"/>
    <property type="project" value="UniProtKB-UniRule"/>
</dbReference>
<dbReference type="Proteomes" id="UP000003688">
    <property type="component" value="Unassembled WGS sequence"/>
</dbReference>
<dbReference type="AlphaFoldDB" id="B9XNN2"/>
<feature type="active site" evidence="5 6">
    <location>
        <position position="154"/>
    </location>
</feature>
<dbReference type="PROSITE" id="PS50122">
    <property type="entry name" value="CHEB"/>
    <property type="match status" value="1"/>
</dbReference>
<keyword evidence="5 7" id="KW-0597">Phosphoprotein</keyword>
<evidence type="ECO:0000313" key="11">
    <source>
        <dbReference type="Proteomes" id="UP000003688"/>
    </source>
</evidence>
<keyword evidence="11" id="KW-1185">Reference proteome</keyword>
<dbReference type="OrthoDB" id="9793421at2"/>
<name>B9XNN2_PEDPL</name>
<dbReference type="EC" id="3.1.1.61" evidence="5"/>
<dbReference type="NCBIfam" id="NF009206">
    <property type="entry name" value="PRK12555.1"/>
    <property type="match status" value="1"/>
</dbReference>
<dbReference type="GO" id="GO:0006935">
    <property type="term" value="P:chemotaxis"/>
    <property type="evidence" value="ECO:0007669"/>
    <property type="project" value="UniProtKB-UniRule"/>
</dbReference>
<evidence type="ECO:0000259" key="8">
    <source>
        <dbReference type="PROSITE" id="PS50110"/>
    </source>
</evidence>
<dbReference type="InterPro" id="IPR035909">
    <property type="entry name" value="CheB_C"/>
</dbReference>
<comment type="caution">
    <text evidence="10">The sequence shown here is derived from an EMBL/GenBank/DDBJ whole genome shotgun (WGS) entry which is preliminary data.</text>
</comment>
<feature type="domain" description="CheB-type methylesterase" evidence="9">
    <location>
        <begin position="137"/>
        <end position="332"/>
    </location>
</feature>
<organism evidence="10 11">
    <name type="scientific">Pedosphaera parvula (strain Ellin514)</name>
    <dbReference type="NCBI Taxonomy" id="320771"/>
    <lineage>
        <taxon>Bacteria</taxon>
        <taxon>Pseudomonadati</taxon>
        <taxon>Verrucomicrobiota</taxon>
        <taxon>Pedosphaerae</taxon>
        <taxon>Pedosphaerales</taxon>
        <taxon>Pedosphaeraceae</taxon>
        <taxon>Pedosphaera</taxon>
    </lineage>
</organism>
<feature type="domain" description="Response regulatory" evidence="8">
    <location>
        <begin position="2"/>
        <end position="119"/>
    </location>
</feature>
<dbReference type="PANTHER" id="PTHR42872:SF6">
    <property type="entry name" value="PROTEIN-GLUTAMATE METHYLESTERASE_PROTEIN-GLUTAMINE GLUTAMINASE"/>
    <property type="match status" value="1"/>
</dbReference>
<dbReference type="GO" id="GO:0005737">
    <property type="term" value="C:cytoplasm"/>
    <property type="evidence" value="ECO:0007669"/>
    <property type="project" value="UniProtKB-SubCell"/>
</dbReference>
<comment type="similarity">
    <text evidence="5">Belongs to the CheB family.</text>
</comment>
<dbReference type="HAMAP" id="MF_00099">
    <property type="entry name" value="CheB_chemtxs"/>
    <property type="match status" value="1"/>
</dbReference>
<evidence type="ECO:0000256" key="2">
    <source>
        <dbReference type="ARBA" id="ARBA00022500"/>
    </source>
</evidence>
<dbReference type="InterPro" id="IPR001789">
    <property type="entry name" value="Sig_transdc_resp-reg_receiver"/>
</dbReference>
<comment type="subcellular location">
    <subcellularLocation>
        <location evidence="5">Cytoplasm</location>
    </subcellularLocation>
</comment>
<dbReference type="GO" id="GO:0008984">
    <property type="term" value="F:protein-glutamate methylesterase activity"/>
    <property type="evidence" value="ECO:0007669"/>
    <property type="project" value="UniProtKB-UniRule"/>
</dbReference>
<dbReference type="EMBL" id="ABOX02000041">
    <property type="protein sequence ID" value="EEF58572.1"/>
    <property type="molecule type" value="Genomic_DNA"/>
</dbReference>
<comment type="domain">
    <text evidence="5">Contains a C-terminal catalytic domain, and an N-terminal region which modulates catalytic activity.</text>
</comment>
<keyword evidence="1 5" id="KW-0963">Cytoplasm</keyword>
<evidence type="ECO:0000256" key="6">
    <source>
        <dbReference type="PROSITE-ProRule" id="PRU00050"/>
    </source>
</evidence>
<dbReference type="SMART" id="SM00448">
    <property type="entry name" value="REC"/>
    <property type="match status" value="1"/>
</dbReference>
<protein>
    <recommendedName>
        <fullName evidence="5">Protein-glutamate methylesterase/protein-glutamine glutaminase</fullName>
        <ecNumber evidence="5">3.1.1.61</ecNumber>
        <ecNumber evidence="5">3.5.1.44</ecNumber>
    </recommendedName>
</protein>
<evidence type="ECO:0000313" key="10">
    <source>
        <dbReference type="EMBL" id="EEF58572.1"/>
    </source>
</evidence>
<sequence length="339" mass="35933">MRIGVVNDMTMAVEAIRRVVISTPGHELAWVAQDGLEAVALCSQDRPDLVLMDLIMPQMDGIEATRRIMQKSPCPILIVTADVDRNSAKVFQAMGAGALDAIDTPTLGNDGGTGGLLAKMQTINRLVARSKLSLNAPGESIAEQAFPLIAIGASAGGPSALANILSEFPAHFPAAVVIVQHTDFHFAAGLADWLKSQTKMKLRLARDGDAPTLGTILLAGSENHLVFVSPGKLGYVASPHTTAFRPSIDIFFHSIQHSGSREVMGVLLTGMGRDGAEGLKSLRDAGHFTIAQDRATSAIYGMPKAALGLKAASEVLPIDQIGPRLRRRVNERSTIHGNV</sequence>
<dbReference type="CDD" id="cd16432">
    <property type="entry name" value="CheB_Rec"/>
    <property type="match status" value="1"/>
</dbReference>
<dbReference type="InterPro" id="IPR000673">
    <property type="entry name" value="Sig_transdc_resp-reg_Me-estase"/>
</dbReference>
<feature type="active site" evidence="5 6">
    <location>
        <position position="181"/>
    </location>
</feature>
<dbReference type="RefSeq" id="WP_007417419.1">
    <property type="nucleotide sequence ID" value="NZ_ABOX02000041.1"/>
</dbReference>